<reference evidence="10" key="1">
    <citation type="journal article" date="2018" name="Int. J. Syst. Evol. Microbiol.">
        <title>Jatrophihabitans telluris sp. nov., isolated from sediment soil of lava forest wetlands and the emended description of the genus Jatrophihabitans.</title>
        <authorList>
            <person name="Lee K.C."/>
            <person name="Suh M.K."/>
            <person name="Eom M.K."/>
            <person name="Kim K.K."/>
            <person name="Kim J.S."/>
            <person name="Kim D.S."/>
            <person name="Ko S.H."/>
            <person name="Shin Y.K."/>
            <person name="Lee J.S."/>
        </authorList>
    </citation>
    <scope>NUCLEOTIDE SEQUENCE</scope>
    <source>
        <strain evidence="10">N237</strain>
    </source>
</reference>
<evidence type="ECO:0000259" key="9">
    <source>
        <dbReference type="PROSITE" id="PS52029"/>
    </source>
</evidence>
<dbReference type="Proteomes" id="UP001056336">
    <property type="component" value="Chromosome"/>
</dbReference>
<protein>
    <submittedName>
        <fullName evidence="10">Ig-like domain-containing protein</fullName>
    </submittedName>
</protein>
<dbReference type="SUPFAM" id="SSF141523">
    <property type="entry name" value="L,D-transpeptidase catalytic domain-like"/>
    <property type="match status" value="1"/>
</dbReference>
<dbReference type="PANTHER" id="PTHR30582:SF2">
    <property type="entry name" value="L,D-TRANSPEPTIDASE YCIB-RELATED"/>
    <property type="match status" value="1"/>
</dbReference>
<dbReference type="EMBL" id="CP097332">
    <property type="protein sequence ID" value="UQX87291.1"/>
    <property type="molecule type" value="Genomic_DNA"/>
</dbReference>
<keyword evidence="2" id="KW-0808">Transferase</keyword>
<evidence type="ECO:0000256" key="1">
    <source>
        <dbReference type="ARBA" id="ARBA00004752"/>
    </source>
</evidence>
<evidence type="ECO:0000256" key="6">
    <source>
        <dbReference type="ARBA" id="ARBA00023316"/>
    </source>
</evidence>
<keyword evidence="4 7" id="KW-0573">Peptidoglycan synthesis</keyword>
<organism evidence="10 11">
    <name type="scientific">Jatrophihabitans telluris</name>
    <dbReference type="NCBI Taxonomy" id="2038343"/>
    <lineage>
        <taxon>Bacteria</taxon>
        <taxon>Bacillati</taxon>
        <taxon>Actinomycetota</taxon>
        <taxon>Actinomycetes</taxon>
        <taxon>Jatrophihabitantales</taxon>
        <taxon>Jatrophihabitantaceae</taxon>
        <taxon>Jatrophihabitans</taxon>
    </lineage>
</organism>
<comment type="pathway">
    <text evidence="1 7">Cell wall biogenesis; peptidoglycan biosynthesis.</text>
</comment>
<proteinExistence type="predicted"/>
<dbReference type="InterPro" id="IPR041280">
    <property type="entry name" value="Big_10"/>
</dbReference>
<dbReference type="InterPro" id="IPR005490">
    <property type="entry name" value="LD_TPept_cat_dom"/>
</dbReference>
<dbReference type="Pfam" id="PF17964">
    <property type="entry name" value="Big_10"/>
    <property type="match status" value="1"/>
</dbReference>
<accession>A0ABY4QW70</accession>
<evidence type="ECO:0000313" key="11">
    <source>
        <dbReference type="Proteomes" id="UP001056336"/>
    </source>
</evidence>
<evidence type="ECO:0000256" key="8">
    <source>
        <dbReference type="SAM" id="MobiDB-lite"/>
    </source>
</evidence>
<keyword evidence="6 7" id="KW-0961">Cell wall biogenesis/degradation</keyword>
<dbReference type="CDD" id="cd16913">
    <property type="entry name" value="YkuD_like"/>
    <property type="match status" value="1"/>
</dbReference>
<dbReference type="Gene3D" id="2.40.440.10">
    <property type="entry name" value="L,D-transpeptidase catalytic domain-like"/>
    <property type="match status" value="1"/>
</dbReference>
<feature type="active site" description="Nucleophile" evidence="7">
    <location>
        <position position="369"/>
    </location>
</feature>
<dbReference type="PROSITE" id="PS52029">
    <property type="entry name" value="LD_TPASE"/>
    <property type="match status" value="1"/>
</dbReference>
<name>A0ABY4QW70_9ACTN</name>
<reference evidence="10" key="2">
    <citation type="submission" date="2022-05" db="EMBL/GenBank/DDBJ databases">
        <authorList>
            <person name="Kim J.-S."/>
            <person name="Lee K."/>
            <person name="Suh M."/>
            <person name="Eom M."/>
            <person name="Kim J.-S."/>
            <person name="Kim D.-S."/>
            <person name="Ko S.-H."/>
            <person name="Shin Y."/>
            <person name="Lee J.-S."/>
        </authorList>
    </citation>
    <scope>NUCLEOTIDE SEQUENCE</scope>
    <source>
        <strain evidence="10">N237</strain>
    </source>
</reference>
<keyword evidence="11" id="KW-1185">Reference proteome</keyword>
<keyword evidence="3 7" id="KW-0133">Cell shape</keyword>
<evidence type="ECO:0000313" key="10">
    <source>
        <dbReference type="EMBL" id="UQX87291.1"/>
    </source>
</evidence>
<dbReference type="PANTHER" id="PTHR30582">
    <property type="entry name" value="L,D-TRANSPEPTIDASE"/>
    <property type="match status" value="1"/>
</dbReference>
<evidence type="ECO:0000256" key="7">
    <source>
        <dbReference type="PROSITE-ProRule" id="PRU01373"/>
    </source>
</evidence>
<dbReference type="Pfam" id="PF03734">
    <property type="entry name" value="YkuD"/>
    <property type="match status" value="1"/>
</dbReference>
<feature type="compositionally biased region" description="Low complexity" evidence="8">
    <location>
        <begin position="27"/>
        <end position="52"/>
    </location>
</feature>
<dbReference type="InterPro" id="IPR038063">
    <property type="entry name" value="Transpep_catalytic_dom"/>
</dbReference>
<dbReference type="RefSeq" id="WP_249769783.1">
    <property type="nucleotide sequence ID" value="NZ_CP097332.1"/>
</dbReference>
<feature type="domain" description="L,D-TPase catalytic" evidence="9">
    <location>
        <begin position="259"/>
        <end position="393"/>
    </location>
</feature>
<evidence type="ECO:0000256" key="2">
    <source>
        <dbReference type="ARBA" id="ARBA00022679"/>
    </source>
</evidence>
<keyword evidence="5" id="KW-0012">Acyltransferase</keyword>
<evidence type="ECO:0000256" key="5">
    <source>
        <dbReference type="ARBA" id="ARBA00023315"/>
    </source>
</evidence>
<dbReference type="Gene3D" id="2.60.40.3780">
    <property type="match status" value="1"/>
</dbReference>
<dbReference type="CDD" id="cd13432">
    <property type="entry name" value="LDT_IgD_like_2"/>
    <property type="match status" value="1"/>
</dbReference>
<feature type="active site" description="Proton donor/acceptor" evidence="7">
    <location>
        <position position="351"/>
    </location>
</feature>
<dbReference type="InterPro" id="IPR050979">
    <property type="entry name" value="LD-transpeptidase"/>
</dbReference>
<sequence>MVLTATAVTVAALVLGACSAKKSPDASGSSQSSTTSSSGTIQTPTSSSSAPAPEAAVFSLSASAGAKDVSPVAPVTVGIAHGELSEVTLKNTDGTAVKGSLSGDKTSWTSGEPLGYGKTYRLTATGTDTAGSPVSKTSSFTTVVPDNQTMAYITTAAGQAFVAGQKQGVGQVVRIHFDEQIADKKAAQSAVTVTTTPKQAGAFSWLDDQNVYWRTKGYLQPGTKVSIKTSIYGKNFGGASASLYGQADSAASFTVGDRHVSIADDNTKLIQVYQNNKLIKTIPTSMGKHTSIPGDAGLIDLRTNSGPHVVIGGETNINMNSASFGLSKGANAYKTIVPVGVKISYDGEYVHWADWSIWAQGNTDTSHGCLNVSPDNSWWFYHWSQPGDIVDVKNTGRTLQEWNSGYWNVSWASWLAGSAK</sequence>
<gene>
    <name evidence="10" type="ORF">M6D93_13390</name>
</gene>
<evidence type="ECO:0000256" key="3">
    <source>
        <dbReference type="ARBA" id="ARBA00022960"/>
    </source>
</evidence>
<dbReference type="Gene3D" id="2.60.40.3710">
    <property type="match status" value="1"/>
</dbReference>
<feature type="region of interest" description="Disordered" evidence="8">
    <location>
        <begin position="21"/>
        <end position="52"/>
    </location>
</feature>
<evidence type="ECO:0000256" key="4">
    <source>
        <dbReference type="ARBA" id="ARBA00022984"/>
    </source>
</evidence>